<evidence type="ECO:0000313" key="3">
    <source>
        <dbReference type="Proteomes" id="UP000749559"/>
    </source>
</evidence>
<evidence type="ECO:0000256" key="1">
    <source>
        <dbReference type="SAM" id="MobiDB-lite"/>
    </source>
</evidence>
<keyword evidence="3" id="KW-1185">Reference proteome</keyword>
<dbReference type="SUPFAM" id="SSF50494">
    <property type="entry name" value="Trypsin-like serine proteases"/>
    <property type="match status" value="1"/>
</dbReference>
<gene>
    <name evidence="2" type="ORF">OFUS_LOCUS18418</name>
</gene>
<proteinExistence type="predicted"/>
<comment type="caution">
    <text evidence="2">The sequence shown here is derived from an EMBL/GenBank/DDBJ whole genome shotgun (WGS) entry which is preliminary data.</text>
</comment>
<reference evidence="2" key="1">
    <citation type="submission" date="2022-03" db="EMBL/GenBank/DDBJ databases">
        <authorList>
            <person name="Martin C."/>
        </authorList>
    </citation>
    <scope>NUCLEOTIDE SEQUENCE</scope>
</reference>
<dbReference type="EMBL" id="CAIIXF020000009">
    <property type="protein sequence ID" value="CAH1793586.1"/>
    <property type="molecule type" value="Genomic_DNA"/>
</dbReference>
<feature type="region of interest" description="Disordered" evidence="1">
    <location>
        <begin position="25"/>
        <end position="109"/>
    </location>
</feature>
<feature type="compositionally biased region" description="Basic and acidic residues" evidence="1">
    <location>
        <begin position="25"/>
        <end position="38"/>
    </location>
</feature>
<feature type="compositionally biased region" description="Basic and acidic residues" evidence="1">
    <location>
        <begin position="94"/>
        <end position="105"/>
    </location>
</feature>
<feature type="region of interest" description="Disordered" evidence="1">
    <location>
        <begin position="444"/>
        <end position="465"/>
    </location>
</feature>
<sequence>MMDTPPPFCTATFTDLSNKMATMEEKTKFEEMKPKKLQADMASRQSKVKSSGKKKIGKHPGVQRKKAKSKCDEKFISTKVARRPETYSSAYDQPCDKEDETEKTNPQDTTTEVFRFSKEDKQEILGMKDHVQSIAWSLKHQKPIITLYEKDYKETKRKIIDKYANKLGGNHKFVFERVHQNPRMISTYHDAMLRWAVFSDVSSSGTVGGYVSKGENVWYAATCRHIFAPHKRGDRACQFLDENKVEHIGTIDYHIDMTDEVCTGNDNIPFTFDIALVKLSSNLNSMNNRSICNCKLFEFESLEDLERNLGGKVVQKIGNASKLTKGLVDKVYWGALNVDGKDTKVNNSLFIENEEKGAPFSIPGDSGAFLYMKEKNVNWIIGMCYLVGKSPDSKKTSVVFPLANALNEAILKKYPNDFRPGQKFNVNCGGQICDTEKNLLSVPKKKRNRIHRMKPYPTPRKRNYK</sequence>
<dbReference type="InterPro" id="IPR009003">
    <property type="entry name" value="Peptidase_S1_PA"/>
</dbReference>
<organism evidence="2 3">
    <name type="scientific">Owenia fusiformis</name>
    <name type="common">Polychaete worm</name>
    <dbReference type="NCBI Taxonomy" id="6347"/>
    <lineage>
        <taxon>Eukaryota</taxon>
        <taxon>Metazoa</taxon>
        <taxon>Spiralia</taxon>
        <taxon>Lophotrochozoa</taxon>
        <taxon>Annelida</taxon>
        <taxon>Polychaeta</taxon>
        <taxon>Sedentaria</taxon>
        <taxon>Canalipalpata</taxon>
        <taxon>Sabellida</taxon>
        <taxon>Oweniida</taxon>
        <taxon>Oweniidae</taxon>
        <taxon>Owenia</taxon>
    </lineage>
</organism>
<accession>A0A8J1UKM2</accession>
<dbReference type="Proteomes" id="UP000749559">
    <property type="component" value="Unassembled WGS sequence"/>
</dbReference>
<feature type="compositionally biased region" description="Basic residues" evidence="1">
    <location>
        <begin position="46"/>
        <end position="68"/>
    </location>
</feature>
<name>A0A8J1UKM2_OWEFU</name>
<protein>
    <submittedName>
        <fullName evidence="2">Uncharacterized protein</fullName>
    </submittedName>
</protein>
<dbReference type="AlphaFoldDB" id="A0A8J1UKM2"/>
<evidence type="ECO:0000313" key="2">
    <source>
        <dbReference type="EMBL" id="CAH1793586.1"/>
    </source>
</evidence>